<feature type="transmembrane region" description="Helical" evidence="6">
    <location>
        <begin position="67"/>
        <end position="90"/>
    </location>
</feature>
<evidence type="ECO:0000256" key="6">
    <source>
        <dbReference type="SAM" id="Phobius"/>
    </source>
</evidence>
<proteinExistence type="inferred from homology"/>
<dbReference type="GO" id="GO:0016020">
    <property type="term" value="C:membrane"/>
    <property type="evidence" value="ECO:0007669"/>
    <property type="project" value="UniProtKB-SubCell"/>
</dbReference>
<reference evidence="7" key="1">
    <citation type="submission" date="2023-10" db="EMBL/GenBank/DDBJ databases">
        <title>Genome assembly of Pristionchus species.</title>
        <authorList>
            <person name="Yoshida K."/>
            <person name="Sommer R.J."/>
        </authorList>
    </citation>
    <scope>NUCLEOTIDE SEQUENCE</scope>
    <source>
        <strain evidence="7">RS5133</strain>
    </source>
</reference>
<gene>
    <name evidence="7" type="ORF">PFISCL1PPCAC_3288</name>
</gene>
<dbReference type="PANTHER" id="PTHR22945">
    <property type="entry name" value="SERPENTINE RECEPTOR, CLASS D DELTA"/>
    <property type="match status" value="1"/>
</dbReference>
<dbReference type="InterPro" id="IPR050920">
    <property type="entry name" value="Nematode_rcpt-like_delta"/>
</dbReference>
<dbReference type="PANTHER" id="PTHR22945:SF40">
    <property type="entry name" value="SERPENTINE RECEPTOR, CLASS D (DELTA)-RELATED"/>
    <property type="match status" value="1"/>
</dbReference>
<keyword evidence="3 6" id="KW-0812">Transmembrane</keyword>
<organism evidence="7 8">
    <name type="scientific">Pristionchus fissidentatus</name>
    <dbReference type="NCBI Taxonomy" id="1538716"/>
    <lineage>
        <taxon>Eukaryota</taxon>
        <taxon>Metazoa</taxon>
        <taxon>Ecdysozoa</taxon>
        <taxon>Nematoda</taxon>
        <taxon>Chromadorea</taxon>
        <taxon>Rhabditida</taxon>
        <taxon>Rhabditina</taxon>
        <taxon>Diplogasteromorpha</taxon>
        <taxon>Diplogasteroidea</taxon>
        <taxon>Neodiplogasteridae</taxon>
        <taxon>Pristionchus</taxon>
    </lineage>
</organism>
<comment type="subcellular location">
    <subcellularLocation>
        <location evidence="1">Membrane</location>
        <topology evidence="1">Multi-pass membrane protein</topology>
    </subcellularLocation>
</comment>
<feature type="transmembrane region" description="Helical" evidence="6">
    <location>
        <begin position="12"/>
        <end position="31"/>
    </location>
</feature>
<keyword evidence="8" id="KW-1185">Reference proteome</keyword>
<evidence type="ECO:0000256" key="5">
    <source>
        <dbReference type="ARBA" id="ARBA00023136"/>
    </source>
</evidence>
<dbReference type="AlphaFoldDB" id="A0AAV5UZQ0"/>
<protein>
    <recommendedName>
        <fullName evidence="9">G protein-coupled receptor</fullName>
    </recommendedName>
</protein>
<evidence type="ECO:0000256" key="1">
    <source>
        <dbReference type="ARBA" id="ARBA00004141"/>
    </source>
</evidence>
<evidence type="ECO:0000313" key="8">
    <source>
        <dbReference type="Proteomes" id="UP001432322"/>
    </source>
</evidence>
<dbReference type="EMBL" id="BTSY01000001">
    <property type="protein sequence ID" value="GMT11991.1"/>
    <property type="molecule type" value="Genomic_DNA"/>
</dbReference>
<keyword evidence="5 6" id="KW-0472">Membrane</keyword>
<sequence length="91" mass="10264">ITEEMSLIFYTHYVVGVLSIIFNVMLIIVIAKRTPKSFKNYSVLIMEQCVFQLLSALANIFSMQRLIPIPGMTIFASLGPCTLVSASFCYY</sequence>
<dbReference type="InterPro" id="IPR019421">
    <property type="entry name" value="7TM_GPCR_serpentine_rcpt_Srd"/>
</dbReference>
<comment type="similarity">
    <text evidence="2">Belongs to the nematode receptor-like protein srd family.</text>
</comment>
<accession>A0AAV5UZQ0</accession>
<dbReference type="Proteomes" id="UP001432322">
    <property type="component" value="Unassembled WGS sequence"/>
</dbReference>
<comment type="caution">
    <text evidence="7">The sequence shown here is derived from an EMBL/GenBank/DDBJ whole genome shotgun (WGS) entry which is preliminary data.</text>
</comment>
<evidence type="ECO:0000256" key="3">
    <source>
        <dbReference type="ARBA" id="ARBA00022692"/>
    </source>
</evidence>
<keyword evidence="4 6" id="KW-1133">Transmembrane helix</keyword>
<feature type="non-terminal residue" evidence="7">
    <location>
        <position position="91"/>
    </location>
</feature>
<evidence type="ECO:0000313" key="7">
    <source>
        <dbReference type="EMBL" id="GMT11991.1"/>
    </source>
</evidence>
<feature type="non-terminal residue" evidence="7">
    <location>
        <position position="1"/>
    </location>
</feature>
<evidence type="ECO:0000256" key="4">
    <source>
        <dbReference type="ARBA" id="ARBA00022989"/>
    </source>
</evidence>
<evidence type="ECO:0008006" key="9">
    <source>
        <dbReference type="Google" id="ProtNLM"/>
    </source>
</evidence>
<dbReference type="Pfam" id="PF10317">
    <property type="entry name" value="7TM_GPCR_Srd"/>
    <property type="match status" value="1"/>
</dbReference>
<name>A0AAV5UZQ0_9BILA</name>
<evidence type="ECO:0000256" key="2">
    <source>
        <dbReference type="ARBA" id="ARBA00009166"/>
    </source>
</evidence>